<dbReference type="KEGG" id="rcr:NCTC10994_01303"/>
<dbReference type="STRING" id="1219011.GCA_001895045_02093"/>
<dbReference type="PIRSF" id="PIRSF003109">
    <property type="entry name" value="McrC"/>
    <property type="match status" value="1"/>
</dbReference>
<name>A0A2X4TR72_9NOCA</name>
<dbReference type="InterPro" id="IPR014407">
    <property type="entry name" value="McrC_bac"/>
</dbReference>
<evidence type="ECO:0000313" key="2">
    <source>
        <dbReference type="Proteomes" id="UP000249091"/>
    </source>
</evidence>
<dbReference type="PANTHER" id="PTHR38733:SF1">
    <property type="entry name" value="TYPE IV METHYL-DIRECTED RESTRICTION ENZYME ECOKMCRBC"/>
    <property type="match status" value="1"/>
</dbReference>
<dbReference type="PANTHER" id="PTHR38733">
    <property type="entry name" value="PROTEIN MCRC"/>
    <property type="match status" value="1"/>
</dbReference>
<dbReference type="AlphaFoldDB" id="A0A2X4TR72"/>
<dbReference type="InterPro" id="IPR019292">
    <property type="entry name" value="McrC"/>
</dbReference>
<evidence type="ECO:0000313" key="1">
    <source>
        <dbReference type="EMBL" id="SQI29896.1"/>
    </source>
</evidence>
<proteinExistence type="predicted"/>
<dbReference type="GO" id="GO:0009307">
    <property type="term" value="P:DNA restriction-modification system"/>
    <property type="evidence" value="ECO:0007669"/>
    <property type="project" value="InterPro"/>
</dbReference>
<organism evidence="1 2">
    <name type="scientific">Rhodococcus coprophilus</name>
    <dbReference type="NCBI Taxonomy" id="38310"/>
    <lineage>
        <taxon>Bacteria</taxon>
        <taxon>Bacillati</taxon>
        <taxon>Actinomycetota</taxon>
        <taxon>Actinomycetes</taxon>
        <taxon>Mycobacteriales</taxon>
        <taxon>Nocardiaceae</taxon>
        <taxon>Rhodococcus</taxon>
    </lineage>
</organism>
<protein>
    <submittedName>
        <fullName evidence="1">5-methylcytosine-specific restriction enzyme subunit McrC</fullName>
    </submittedName>
</protein>
<reference evidence="1 2" key="1">
    <citation type="submission" date="2018-06" db="EMBL/GenBank/DDBJ databases">
        <authorList>
            <consortium name="Pathogen Informatics"/>
            <person name="Doyle S."/>
        </authorList>
    </citation>
    <scope>NUCLEOTIDE SEQUENCE [LARGE SCALE GENOMIC DNA]</scope>
    <source>
        <strain evidence="1 2">NCTC10994</strain>
    </source>
</reference>
<dbReference type="Pfam" id="PF10117">
    <property type="entry name" value="McrBC"/>
    <property type="match status" value="1"/>
</dbReference>
<gene>
    <name evidence="1" type="primary">mcrC</name>
    <name evidence="1" type="ORF">NCTC10994_01303</name>
</gene>
<sequence>MKIPIRNLWLLQLFASDLYRHHGHEFAGAERIADNLPQLVAQMLADEVETRLHMGLSVGFTRTVSDLHRVRGRIDVLGTTRHRLLERGLVRCRYDTLVTDTVANRLVRSALRAAATSLPHHPRFRSLALQLEVAGVTGPAPRPDIVPSLRRQRLLARDHRMLSLAELLLTMSIPDPGQDKFVTVAPEDSDRYLRRLFERAVYGFYHHTLGSRGWSVEPGTRLSWSIDRISEGMQAVLPGMYTDITLRAPLRPGESIRRRIVVDTKFTAITQAGYHRPTTLNSGHLYQIYAYLMSQQERSDDHRHAEGLMLHPVVDGHFDEDMVIQTHRIRFATVDLRASGETIAAHLIRATSRGSHSETVAGTLLTPSADQLDDDVP</sequence>
<dbReference type="EMBL" id="LS483468">
    <property type="protein sequence ID" value="SQI29896.1"/>
    <property type="molecule type" value="Genomic_DNA"/>
</dbReference>
<dbReference type="Proteomes" id="UP000249091">
    <property type="component" value="Chromosome 1"/>
</dbReference>
<keyword evidence="2" id="KW-1185">Reference proteome</keyword>
<dbReference type="REBASE" id="255795">
    <property type="entry name" value="Rco10994McrBCP"/>
</dbReference>
<accession>A0A2X4TR72</accession>